<gene>
    <name evidence="1" type="ORF">GCM10011611_42960</name>
</gene>
<comment type="caution">
    <text evidence="1">The sequence shown here is derived from an EMBL/GenBank/DDBJ whole genome shotgun (WGS) entry which is preliminary data.</text>
</comment>
<dbReference type="RefSeq" id="WP_189049587.1">
    <property type="nucleotide sequence ID" value="NZ_BMJQ01000011.1"/>
</dbReference>
<dbReference type="PANTHER" id="PTHR34846:SF11">
    <property type="entry name" value="4-CARBOXYMUCONOLACTONE DECARBOXYLASE FAMILY PROTEIN (AFU_ORTHOLOGUE AFUA_6G11590)"/>
    <property type="match status" value="1"/>
</dbReference>
<dbReference type="Proteomes" id="UP000646365">
    <property type="component" value="Unassembled WGS sequence"/>
</dbReference>
<dbReference type="SUPFAM" id="SSF69118">
    <property type="entry name" value="AhpD-like"/>
    <property type="match status" value="1"/>
</dbReference>
<organism evidence="1 2">
    <name type="scientific">Aliidongia dinghuensis</name>
    <dbReference type="NCBI Taxonomy" id="1867774"/>
    <lineage>
        <taxon>Bacteria</taxon>
        <taxon>Pseudomonadati</taxon>
        <taxon>Pseudomonadota</taxon>
        <taxon>Alphaproteobacteria</taxon>
        <taxon>Rhodospirillales</taxon>
        <taxon>Dongiaceae</taxon>
        <taxon>Aliidongia</taxon>
    </lineage>
</organism>
<proteinExistence type="predicted"/>
<protein>
    <recommendedName>
        <fullName evidence="3">Carboxymuconolactone decarboxylase family protein</fullName>
    </recommendedName>
</protein>
<dbReference type="Gene3D" id="1.20.1290.10">
    <property type="entry name" value="AhpD-like"/>
    <property type="match status" value="1"/>
</dbReference>
<evidence type="ECO:0000313" key="2">
    <source>
        <dbReference type="Proteomes" id="UP000646365"/>
    </source>
</evidence>
<name>A0A8J2YY82_9PROT</name>
<dbReference type="EMBL" id="BMJQ01000011">
    <property type="protein sequence ID" value="GGF32184.1"/>
    <property type="molecule type" value="Genomic_DNA"/>
</dbReference>
<reference evidence="1" key="2">
    <citation type="submission" date="2020-09" db="EMBL/GenBank/DDBJ databases">
        <authorList>
            <person name="Sun Q."/>
            <person name="Zhou Y."/>
        </authorList>
    </citation>
    <scope>NUCLEOTIDE SEQUENCE</scope>
    <source>
        <strain evidence="1">CGMCC 1.15725</strain>
    </source>
</reference>
<dbReference type="InterPro" id="IPR029032">
    <property type="entry name" value="AhpD-like"/>
</dbReference>
<keyword evidence="2" id="KW-1185">Reference proteome</keyword>
<accession>A0A8J2YY82</accession>
<dbReference type="PANTHER" id="PTHR34846">
    <property type="entry name" value="4-CARBOXYMUCONOLACTONE DECARBOXYLASE FAMILY PROTEIN (AFU_ORTHOLOGUE AFUA_6G11590)"/>
    <property type="match status" value="1"/>
</dbReference>
<sequence>MRLPLLPPSELGAEQRPLYDDMRKGIETTFKGFTAIDRAGQLIGPWNPWIRFSRFGGPVWELVKSLSSSPSLPKPVREIAILVTGAHFHSAYEIYAHVLVAELRGIPDDKIATIIAGQRPGDLTREEAVAYDLASALVSGGTLPALTYQQAVGLFGEEGTAEFIYLVGLYCMVSVTLNGFDVPVPEAAESR</sequence>
<dbReference type="AlphaFoldDB" id="A0A8J2YY82"/>
<reference evidence="1" key="1">
    <citation type="journal article" date="2014" name="Int. J. Syst. Evol. Microbiol.">
        <title>Complete genome sequence of Corynebacterium casei LMG S-19264T (=DSM 44701T), isolated from a smear-ripened cheese.</title>
        <authorList>
            <consortium name="US DOE Joint Genome Institute (JGI-PGF)"/>
            <person name="Walter F."/>
            <person name="Albersmeier A."/>
            <person name="Kalinowski J."/>
            <person name="Ruckert C."/>
        </authorList>
    </citation>
    <scope>NUCLEOTIDE SEQUENCE</scope>
    <source>
        <strain evidence="1">CGMCC 1.15725</strain>
    </source>
</reference>
<evidence type="ECO:0000313" key="1">
    <source>
        <dbReference type="EMBL" id="GGF32184.1"/>
    </source>
</evidence>
<evidence type="ECO:0008006" key="3">
    <source>
        <dbReference type="Google" id="ProtNLM"/>
    </source>
</evidence>